<evidence type="ECO:0000256" key="2">
    <source>
        <dbReference type="ARBA" id="ARBA00022490"/>
    </source>
</evidence>
<feature type="compositionally biased region" description="Low complexity" evidence="8">
    <location>
        <begin position="213"/>
        <end position="226"/>
    </location>
</feature>
<feature type="repeat" description="Pumilio" evidence="7">
    <location>
        <begin position="669"/>
        <end position="704"/>
    </location>
</feature>
<evidence type="ECO:0000256" key="7">
    <source>
        <dbReference type="PROSITE-ProRule" id="PRU00317"/>
    </source>
</evidence>
<proteinExistence type="evidence at protein level"/>
<dbReference type="PROSITE" id="PS50302">
    <property type="entry name" value="PUM"/>
    <property type="match status" value="8"/>
</dbReference>
<feature type="repeat" description="Pumilio" evidence="7">
    <location>
        <begin position="633"/>
        <end position="668"/>
    </location>
</feature>
<keyword evidence="3" id="KW-0677">Repeat</keyword>
<feature type="compositionally biased region" description="Low complexity" evidence="8">
    <location>
        <begin position="270"/>
        <end position="279"/>
    </location>
</feature>
<organism evidence="10 11">
    <name type="scientific">Zea mays</name>
    <name type="common">Maize</name>
    <dbReference type="NCBI Taxonomy" id="4577"/>
    <lineage>
        <taxon>Eukaryota</taxon>
        <taxon>Viridiplantae</taxon>
        <taxon>Streptophyta</taxon>
        <taxon>Embryophyta</taxon>
        <taxon>Tracheophyta</taxon>
        <taxon>Spermatophyta</taxon>
        <taxon>Magnoliopsida</taxon>
        <taxon>Liliopsida</taxon>
        <taxon>Poales</taxon>
        <taxon>Poaceae</taxon>
        <taxon>PACMAD clade</taxon>
        <taxon>Panicoideae</taxon>
        <taxon>Andropogonodae</taxon>
        <taxon>Andropogoneae</taxon>
        <taxon>Tripsacinae</taxon>
        <taxon>Zea</taxon>
    </lineage>
</organism>
<feature type="repeat" description="Pumilio" evidence="7">
    <location>
        <begin position="778"/>
        <end position="813"/>
    </location>
</feature>
<feature type="repeat" description="Pumilio" evidence="7">
    <location>
        <begin position="742"/>
        <end position="777"/>
    </location>
</feature>
<keyword evidence="11" id="KW-1185">Reference proteome</keyword>
<sequence>MATESAFRLIGGTGARDWSKGFGAFGSSAGALSGEDLGFVDNDTGVYGGWNKSVPNRSGSAPPSMEGSLAALGHLIDQQSGSFEASLTTLDNITDSSKSEEQLRADPAYFEYYGSKVNLNPRLPPPLISRESRRLMNRVGKAKEWRMVSQDNSSKGSIYVPRSMLSTHKEEPEDDKSPRLDSSSVEDAQIVSSASNFQSQDFMLERFQQSVASSPDSSSSNPSNSNTGDSMPVYSDINLLKSLSFDALKQSDLNSWTPKGPLKSNVNNDLSSPPLSSSSYPGSKTGTQTFEQEKAAADTKHGNVVLGSGAAVTEVDNVDSIMKNLKLSLDVHTSSPAKQRWQDNVLQQYGSFLPAQGDPIQLTTQGPHPPHVPFVDNLSHAQLKLPDIHQNLPQPSMTTPFYTPNSFGNPYYQNLHPANAFPTSIGTGGYAVSGSILPPFMAGYAPQGPLATPLDSSMTPSFSGRPSGFLPAGNLTGGTDFMQSCKVYGQFEPVFQGQTLPGVLPPVRRNDSAGFLPPSRNITGSPGIQGQRARQKFDESKTCSFLEELKSNRARMVELSDITGRVVEYSADQHGSRFIQQKLENCTAEEKTSVFAEILPHASALMTDVFGNYVIQKFFEHGTREQRRDLATKLVGHVLPLSLQMYGCRVIQKALEVMELDQKIDLVHELDGHIMRCVRDQNGNHVIQKCIECVPTEHIGFVVSAFQGQVTSLSMHPYGCRVIQRILEHCGGNSQGQCIIDEILQWVCILAQDQYGNYVTQHVLERGKAHERSQIITKLAGQVVTMSQNKYASNVIEKCFQHGDIAERDLLIRRIVEQTEGNNNLLAMMKDQYANYVVQKILETCNEDQRELLLSRVKDHMQALRKYTYGKHIVSRVEQLCGDGTAESGS</sequence>
<keyword evidence="12" id="KW-1267">Proteomics identification</keyword>
<name>A0A804LTM9_MAIZE</name>
<dbReference type="InterPro" id="IPR033712">
    <property type="entry name" value="Pumilio_RNA-bd"/>
</dbReference>
<evidence type="ECO:0000256" key="3">
    <source>
        <dbReference type="ARBA" id="ARBA00022737"/>
    </source>
</evidence>
<comment type="function">
    <text evidence="6">Sequence-specific RNA-binding protein that regulates translation and mRNA stability by binding the 3'-UTR of target mRNAs. Binds the APUM-binding elements (APBEs) in the 3'-UTR mRNA sequence of CLV1, PNH, WUS and FAS2.</text>
</comment>
<feature type="repeat" description="Pumilio" evidence="7">
    <location>
        <begin position="561"/>
        <end position="596"/>
    </location>
</feature>
<dbReference type="InterPro" id="IPR001313">
    <property type="entry name" value="Pumilio_RNA-bd_rpt"/>
</dbReference>
<dbReference type="InterPro" id="IPR011989">
    <property type="entry name" value="ARM-like"/>
</dbReference>
<evidence type="ECO:0000313" key="10">
    <source>
        <dbReference type="EnsemblPlants" id="Zm00001eb035700_P001"/>
    </source>
</evidence>
<feature type="repeat" description="Pumilio" evidence="7">
    <location>
        <begin position="705"/>
        <end position="741"/>
    </location>
</feature>
<feature type="region of interest" description="Disordered" evidence="8">
    <location>
        <begin position="146"/>
        <end position="187"/>
    </location>
</feature>
<evidence type="ECO:0000256" key="8">
    <source>
        <dbReference type="SAM" id="MobiDB-lite"/>
    </source>
</evidence>
<keyword evidence="5" id="KW-0694">RNA-binding</keyword>
<protein>
    <recommendedName>
        <fullName evidence="9">PUM-HD domain-containing protein</fullName>
    </recommendedName>
</protein>
<dbReference type="EnsemblPlants" id="Zm00001eb035700_T001">
    <property type="protein sequence ID" value="Zm00001eb035700_P001"/>
    <property type="gene ID" value="Zm00001eb035700"/>
</dbReference>
<dbReference type="SMART" id="SM00025">
    <property type="entry name" value="Pumilio"/>
    <property type="match status" value="8"/>
</dbReference>
<dbReference type="GO" id="GO:0003729">
    <property type="term" value="F:mRNA binding"/>
    <property type="evidence" value="ECO:0007669"/>
    <property type="project" value="UniProtKB-ARBA"/>
</dbReference>
<feature type="repeat" description="Pumilio" evidence="7">
    <location>
        <begin position="597"/>
        <end position="632"/>
    </location>
</feature>
<evidence type="ECO:0007829" key="12">
    <source>
        <dbReference type="PeptideAtlas" id="A0A804LTM9"/>
    </source>
</evidence>
<dbReference type="Gene3D" id="1.25.10.10">
    <property type="entry name" value="Leucine-rich Repeat Variant"/>
    <property type="match status" value="1"/>
</dbReference>
<keyword evidence="4" id="KW-0810">Translation regulation</keyword>
<keyword evidence="2" id="KW-0963">Cytoplasm</keyword>
<dbReference type="PANTHER" id="PTHR12537:SF119">
    <property type="entry name" value="PUMILIO HOMOLOG 6, CHLOROPLASTIC"/>
    <property type="match status" value="1"/>
</dbReference>
<dbReference type="GO" id="GO:0005737">
    <property type="term" value="C:cytoplasm"/>
    <property type="evidence" value="ECO:0007669"/>
    <property type="project" value="UniProtKB-SubCell"/>
</dbReference>
<reference evidence="10" key="3">
    <citation type="submission" date="2021-05" db="UniProtKB">
        <authorList>
            <consortium name="EnsemblPlants"/>
        </authorList>
    </citation>
    <scope>IDENTIFICATION</scope>
    <source>
        <strain evidence="10">cv. B73</strain>
    </source>
</reference>
<reference evidence="10" key="2">
    <citation type="submission" date="2019-07" db="EMBL/GenBank/DDBJ databases">
        <authorList>
            <person name="Seetharam A."/>
            <person name="Woodhouse M."/>
            <person name="Cannon E."/>
        </authorList>
    </citation>
    <scope>NUCLEOTIDE SEQUENCE [LARGE SCALE GENOMIC DNA]</scope>
    <source>
        <strain evidence="10">cv. B73</strain>
    </source>
</reference>
<dbReference type="FunFam" id="1.25.10.10:FF:000004">
    <property type="entry name" value="Pumilio homolog 1 isoform 2"/>
    <property type="match status" value="1"/>
</dbReference>
<dbReference type="AlphaFoldDB" id="A0A804LTM9"/>
<dbReference type="PANTHER" id="PTHR12537">
    <property type="entry name" value="RNA BINDING PROTEIN PUMILIO-RELATED"/>
    <property type="match status" value="1"/>
</dbReference>
<evidence type="ECO:0000256" key="4">
    <source>
        <dbReference type="ARBA" id="ARBA00022845"/>
    </source>
</evidence>
<reference evidence="11" key="1">
    <citation type="submission" date="2015-12" db="EMBL/GenBank/DDBJ databases">
        <title>Update maize B73 reference genome by single molecule sequencing technologies.</title>
        <authorList>
            <consortium name="Maize Genome Sequencing Project"/>
            <person name="Ware D."/>
        </authorList>
    </citation>
    <scope>NUCLEOTIDE SEQUENCE [LARGE SCALE GENOMIC DNA]</scope>
    <source>
        <strain evidence="11">cv. B73</strain>
    </source>
</reference>
<comment type="subcellular location">
    <subcellularLocation>
        <location evidence="1">Cytoplasm</location>
    </subcellularLocation>
</comment>
<dbReference type="InterPro" id="IPR033133">
    <property type="entry name" value="PUM-HD"/>
</dbReference>
<feature type="repeat" description="Pumilio" evidence="7">
    <location>
        <begin position="818"/>
        <end position="855"/>
    </location>
</feature>
<feature type="domain" description="PUM-HD" evidence="9">
    <location>
        <begin position="541"/>
        <end position="881"/>
    </location>
</feature>
<dbReference type="GO" id="GO:0006417">
    <property type="term" value="P:regulation of translation"/>
    <property type="evidence" value="ECO:0007669"/>
    <property type="project" value="UniProtKB-KW"/>
</dbReference>
<dbReference type="PROSITE" id="PS50303">
    <property type="entry name" value="PUM_HD"/>
    <property type="match status" value="1"/>
</dbReference>
<evidence type="ECO:0000256" key="6">
    <source>
        <dbReference type="ARBA" id="ARBA00055193"/>
    </source>
</evidence>
<feature type="region of interest" description="Disordered" evidence="8">
    <location>
        <begin position="209"/>
        <end position="232"/>
    </location>
</feature>
<feature type="compositionally biased region" description="Basic and acidic residues" evidence="8">
    <location>
        <begin position="167"/>
        <end position="179"/>
    </location>
</feature>
<dbReference type="Pfam" id="PF00806">
    <property type="entry name" value="PUF"/>
    <property type="match status" value="8"/>
</dbReference>
<dbReference type="Gramene" id="Zm00001eb035700_T001">
    <property type="protein sequence ID" value="Zm00001eb035700_P001"/>
    <property type="gene ID" value="Zm00001eb035700"/>
</dbReference>
<feature type="compositionally biased region" description="Polar residues" evidence="8">
    <location>
        <begin position="280"/>
        <end position="290"/>
    </location>
</feature>
<evidence type="ECO:0000259" key="9">
    <source>
        <dbReference type="PROSITE" id="PS50303"/>
    </source>
</evidence>
<evidence type="ECO:0000256" key="5">
    <source>
        <dbReference type="ARBA" id="ARBA00022884"/>
    </source>
</evidence>
<gene>
    <name evidence="10" type="primary">LOC100193145</name>
</gene>
<dbReference type="InterPro" id="IPR016024">
    <property type="entry name" value="ARM-type_fold"/>
</dbReference>
<evidence type="ECO:0000313" key="11">
    <source>
        <dbReference type="Proteomes" id="UP000007305"/>
    </source>
</evidence>
<feature type="region of interest" description="Disordered" evidence="8">
    <location>
        <begin position="255"/>
        <end position="291"/>
    </location>
</feature>
<evidence type="ECO:0000256" key="1">
    <source>
        <dbReference type="ARBA" id="ARBA00004496"/>
    </source>
</evidence>
<dbReference type="CDD" id="cd07920">
    <property type="entry name" value="Pumilio"/>
    <property type="match status" value="1"/>
</dbReference>
<accession>A0A804LTM9</accession>
<dbReference type="SUPFAM" id="SSF48371">
    <property type="entry name" value="ARM repeat"/>
    <property type="match status" value="1"/>
</dbReference>
<dbReference type="Proteomes" id="UP000007305">
    <property type="component" value="Chromosome 1"/>
</dbReference>